<proteinExistence type="predicted"/>
<evidence type="ECO:0000313" key="2">
    <source>
        <dbReference type="EMBL" id="EET89036.1"/>
    </source>
</evidence>
<dbReference type="InterPro" id="IPR025983">
    <property type="entry name" value="Cys_rich_CPCC"/>
</dbReference>
<reference evidence="2 3" key="1">
    <citation type="submission" date="2009-06" db="EMBL/GenBank/DDBJ databases">
        <title>The draft genome of Clostridium carboxidivorans P7.</title>
        <authorList>
            <consortium name="US DOE Joint Genome Institute (JGI-PGF)"/>
            <person name="Lucas S."/>
            <person name="Copeland A."/>
            <person name="Lapidus A."/>
            <person name="Glavina del Rio T."/>
            <person name="Tice H."/>
            <person name="Bruce D."/>
            <person name="Goodwin L."/>
            <person name="Pitluck S."/>
            <person name="Larimer F."/>
            <person name="Land M.L."/>
            <person name="Hauser L."/>
            <person name="Hemme C.L."/>
        </authorList>
    </citation>
    <scope>NUCLEOTIDE SEQUENCE [LARGE SCALE GENOMIC DNA]</scope>
    <source>
        <strain evidence="2 3">P7</strain>
    </source>
</reference>
<name>C6PNV8_9CLOT</name>
<feature type="domain" description="Cysteine-rich CPCC" evidence="1">
    <location>
        <begin position="3"/>
        <end position="78"/>
    </location>
</feature>
<sequence length="84" mass="9712">MKYKCPCCGYYTFAEKPNGNYDICEVCFWEDDPIQLKDSTYEGGANHVSLIQAQKNFLKFGACEQEMVVHVRKPKPEELIGIDW</sequence>
<dbReference type="PATRIC" id="fig|536227.13.peg.2227"/>
<dbReference type="RefSeq" id="WP_007059360.1">
    <property type="nucleotide sequence ID" value="NZ_ACVI01000005.1"/>
</dbReference>
<dbReference type="Proteomes" id="UP000004198">
    <property type="component" value="Unassembled WGS sequence"/>
</dbReference>
<dbReference type="STRING" id="536227.Ccar_10635"/>
<dbReference type="EMBL" id="ACVI01000005">
    <property type="protein sequence ID" value="EET89036.1"/>
    <property type="molecule type" value="Genomic_DNA"/>
</dbReference>
<evidence type="ECO:0000259" key="1">
    <source>
        <dbReference type="Pfam" id="PF14206"/>
    </source>
</evidence>
<evidence type="ECO:0000313" key="3">
    <source>
        <dbReference type="Proteomes" id="UP000004198"/>
    </source>
</evidence>
<dbReference type="eggNOG" id="ENOG5032ZW6">
    <property type="taxonomic scope" value="Bacteria"/>
</dbReference>
<gene>
    <name evidence="2" type="ORF">CcarbDRAFT_0475</name>
</gene>
<dbReference type="KEGG" id="cck:Ccar_10635"/>
<comment type="caution">
    <text evidence="2">The sequence shown here is derived from an EMBL/GenBank/DDBJ whole genome shotgun (WGS) entry which is preliminary data.</text>
</comment>
<dbReference type="AlphaFoldDB" id="C6PNV8"/>
<dbReference type="OrthoDB" id="1456570at2"/>
<protein>
    <recommendedName>
        <fullName evidence="1">Cysteine-rich CPCC domain-containing protein</fullName>
    </recommendedName>
</protein>
<dbReference type="Pfam" id="PF14206">
    <property type="entry name" value="Cys_rich_CPCC"/>
    <property type="match status" value="1"/>
</dbReference>
<organism evidence="2 3">
    <name type="scientific">Clostridium carboxidivorans P7</name>
    <dbReference type="NCBI Taxonomy" id="536227"/>
    <lineage>
        <taxon>Bacteria</taxon>
        <taxon>Bacillati</taxon>
        <taxon>Bacillota</taxon>
        <taxon>Clostridia</taxon>
        <taxon>Eubacteriales</taxon>
        <taxon>Clostridiaceae</taxon>
        <taxon>Clostridium</taxon>
    </lineage>
</organism>
<keyword evidence="3" id="KW-1185">Reference proteome</keyword>
<accession>C6PNV8</accession>